<evidence type="ECO:0000313" key="2">
    <source>
        <dbReference type="EMBL" id="GGX88715.1"/>
    </source>
</evidence>
<reference evidence="3" key="1">
    <citation type="journal article" date="2019" name="Int. J. Syst. Evol. Microbiol.">
        <title>The Global Catalogue of Microorganisms (GCM) 10K type strain sequencing project: providing services to taxonomists for standard genome sequencing and annotation.</title>
        <authorList>
            <consortium name="The Broad Institute Genomics Platform"/>
            <consortium name="The Broad Institute Genome Sequencing Center for Infectious Disease"/>
            <person name="Wu L."/>
            <person name="Ma J."/>
        </authorList>
    </citation>
    <scope>NUCLEOTIDE SEQUENCE [LARGE SCALE GENOMIC DNA]</scope>
    <source>
        <strain evidence="3">KCTC 32041</strain>
    </source>
</reference>
<evidence type="ECO:0000256" key="1">
    <source>
        <dbReference type="SAM" id="Phobius"/>
    </source>
</evidence>
<dbReference type="Proteomes" id="UP000600877">
    <property type="component" value="Unassembled WGS sequence"/>
</dbReference>
<feature type="transmembrane region" description="Helical" evidence="1">
    <location>
        <begin position="59"/>
        <end position="77"/>
    </location>
</feature>
<name>A0ABQ2YNP4_9NEIS</name>
<evidence type="ECO:0000313" key="3">
    <source>
        <dbReference type="Proteomes" id="UP000600877"/>
    </source>
</evidence>
<keyword evidence="3" id="KW-1185">Reference proteome</keyword>
<keyword evidence="1" id="KW-0472">Membrane</keyword>
<feature type="transmembrane region" description="Helical" evidence="1">
    <location>
        <begin position="12"/>
        <end position="38"/>
    </location>
</feature>
<proteinExistence type="predicted"/>
<protein>
    <submittedName>
        <fullName evidence="2">Uncharacterized protein</fullName>
    </submittedName>
</protein>
<keyword evidence="1" id="KW-0812">Transmembrane</keyword>
<comment type="caution">
    <text evidence="2">The sequence shown here is derived from an EMBL/GenBank/DDBJ whole genome shotgun (WGS) entry which is preliminary data.</text>
</comment>
<keyword evidence="1" id="KW-1133">Transmembrane helix</keyword>
<organism evidence="2 3">
    <name type="scientific">Vogesella alkaliphila</name>
    <dbReference type="NCBI Taxonomy" id="1193621"/>
    <lineage>
        <taxon>Bacteria</taxon>
        <taxon>Pseudomonadati</taxon>
        <taxon>Pseudomonadota</taxon>
        <taxon>Betaproteobacteria</taxon>
        <taxon>Neisseriales</taxon>
        <taxon>Chromobacteriaceae</taxon>
        <taxon>Vogesella</taxon>
    </lineage>
</organism>
<dbReference type="EMBL" id="BMYW01000004">
    <property type="protein sequence ID" value="GGX88715.1"/>
    <property type="molecule type" value="Genomic_DNA"/>
</dbReference>
<accession>A0ABQ2YNP4</accession>
<gene>
    <name evidence="2" type="ORF">GCM10011290_15510</name>
</gene>
<sequence length="80" mass="8488">MTLTIGADSMVLHGVVAAGFGVMVAAFGETVAAWACAAHIIMQQVAIAIAPRFRRGKRASTGFFFIMTLLPNELGWMSDS</sequence>
<dbReference type="RefSeq" id="WP_229800283.1">
    <property type="nucleotide sequence ID" value="NZ_BMYW01000004.1"/>
</dbReference>